<evidence type="ECO:0000313" key="9">
    <source>
        <dbReference type="Proteomes" id="UP000516660"/>
    </source>
</evidence>
<evidence type="ECO:0000256" key="2">
    <source>
        <dbReference type="ARBA" id="ARBA00022475"/>
    </source>
</evidence>
<feature type="transmembrane region" description="Helical" evidence="7">
    <location>
        <begin position="45"/>
        <end position="64"/>
    </location>
</feature>
<evidence type="ECO:0000256" key="5">
    <source>
        <dbReference type="ARBA" id="ARBA00023136"/>
    </source>
</evidence>
<keyword evidence="9" id="KW-1185">Reference proteome</keyword>
<feature type="transmembrane region" description="Helical" evidence="7">
    <location>
        <begin position="119"/>
        <end position="140"/>
    </location>
</feature>
<dbReference type="KEGG" id="czh:H9X71_05800"/>
<feature type="region of interest" description="Disordered" evidence="6">
    <location>
        <begin position="256"/>
        <end position="287"/>
    </location>
</feature>
<accession>A0A7L7Z569</accession>
<dbReference type="Proteomes" id="UP000516660">
    <property type="component" value="Chromosome"/>
</dbReference>
<dbReference type="AlphaFoldDB" id="A0A7L7Z569"/>
<dbReference type="GO" id="GO:0005886">
    <property type="term" value="C:plasma membrane"/>
    <property type="evidence" value="ECO:0007669"/>
    <property type="project" value="UniProtKB-SubCell"/>
</dbReference>
<proteinExistence type="predicted"/>
<evidence type="ECO:0000256" key="7">
    <source>
        <dbReference type="SAM" id="Phobius"/>
    </source>
</evidence>
<feature type="transmembrane region" description="Helical" evidence="7">
    <location>
        <begin position="76"/>
        <end position="99"/>
    </location>
</feature>
<dbReference type="RefSeq" id="WP_191148731.1">
    <property type="nucleotide sequence ID" value="NZ_CP061274.1"/>
</dbReference>
<keyword evidence="2" id="KW-1003">Cell membrane</keyword>
<gene>
    <name evidence="8" type="ORF">H9X71_05800</name>
</gene>
<evidence type="ECO:0000256" key="3">
    <source>
        <dbReference type="ARBA" id="ARBA00022692"/>
    </source>
</evidence>
<feature type="transmembrane region" description="Helical" evidence="7">
    <location>
        <begin position="188"/>
        <end position="207"/>
    </location>
</feature>
<keyword evidence="4 7" id="KW-1133">Transmembrane helix</keyword>
<evidence type="ECO:0000256" key="6">
    <source>
        <dbReference type="SAM" id="MobiDB-lite"/>
    </source>
</evidence>
<evidence type="ECO:0000256" key="4">
    <source>
        <dbReference type="ARBA" id="ARBA00022989"/>
    </source>
</evidence>
<dbReference type="InterPro" id="IPR019108">
    <property type="entry name" value="Caa3_assmbl_CtaG-rel"/>
</dbReference>
<dbReference type="Pfam" id="PF09678">
    <property type="entry name" value="Caa3_CtaG"/>
    <property type="match status" value="1"/>
</dbReference>
<feature type="transmembrane region" description="Helical" evidence="7">
    <location>
        <begin position="152"/>
        <end position="176"/>
    </location>
</feature>
<evidence type="ECO:0000313" key="8">
    <source>
        <dbReference type="EMBL" id="QOD44826.1"/>
    </source>
</evidence>
<organism evidence="8 9">
    <name type="scientific">Clavibacter zhangzhiyongii</name>
    <dbReference type="NCBI Taxonomy" id="2768071"/>
    <lineage>
        <taxon>Bacteria</taxon>
        <taxon>Bacillati</taxon>
        <taxon>Actinomycetota</taxon>
        <taxon>Actinomycetes</taxon>
        <taxon>Micrococcales</taxon>
        <taxon>Microbacteriaceae</taxon>
        <taxon>Clavibacter</taxon>
    </lineage>
</organism>
<feature type="compositionally biased region" description="Low complexity" evidence="6">
    <location>
        <begin position="256"/>
        <end position="269"/>
    </location>
</feature>
<evidence type="ECO:0000256" key="1">
    <source>
        <dbReference type="ARBA" id="ARBA00004651"/>
    </source>
</evidence>
<reference evidence="8 9" key="1">
    <citation type="submission" date="2020-08" db="EMBL/GenBank/DDBJ databases">
        <title>Description of Clavibacter zhangzhiyonge sp. nov., a phytopathogenic actinobacterium isolated from barley seeds, causing leaf brown spot and decline.</title>
        <authorList>
            <person name="Tian Q."/>
            <person name="Chuan J."/>
            <person name="Zhao W."/>
            <person name="Li X."/>
        </authorList>
    </citation>
    <scope>NUCLEOTIDE SEQUENCE [LARGE SCALE GENOMIC DNA]</scope>
    <source>
        <strain evidence="8 9">DM1</strain>
    </source>
</reference>
<keyword evidence="3 7" id="KW-0812">Transmembrane</keyword>
<name>A0A7L7Z569_9MICO</name>
<feature type="transmembrane region" description="Helical" evidence="7">
    <location>
        <begin position="227"/>
        <end position="246"/>
    </location>
</feature>
<sequence>MHEHGTGSAGLLALAPAALALLLAAAYASAAWRDRRRRAWPAHRTALWILGLAAALAAVTGPLAGAGHDDLVAHMLGHLLLGMLAPLLLVRAAPVTLALRSLDVVPARRLTALLRSRPVQIVSHPLPAAVLNVGGMWVVYGTPVLTRMHEDPLLAAAVQLHVLAAGCLFTSAIVGVDPSPHRASPPHRALVLVAAMAAHGILAKSLYAVPPAGVPRAEAELAAQVMYYGGDAVDAVLVVLLCAGWYRATRPRTARGAAAGVGSPSAATADWRKPTARAVAPPVTPRP</sequence>
<dbReference type="EMBL" id="CP061274">
    <property type="protein sequence ID" value="QOD44826.1"/>
    <property type="molecule type" value="Genomic_DNA"/>
</dbReference>
<comment type="subcellular location">
    <subcellularLocation>
        <location evidence="1">Cell membrane</location>
        <topology evidence="1">Multi-pass membrane protein</topology>
    </subcellularLocation>
</comment>
<protein>
    <submittedName>
        <fullName evidence="8">Cytochrome c oxidase assembly protein</fullName>
    </submittedName>
</protein>
<keyword evidence="5 7" id="KW-0472">Membrane</keyword>
<feature type="transmembrane region" description="Helical" evidence="7">
    <location>
        <begin position="12"/>
        <end position="33"/>
    </location>
</feature>